<dbReference type="InterPro" id="IPR002545">
    <property type="entry name" value="CheW-lke_dom"/>
</dbReference>
<dbReference type="AlphaFoldDB" id="A0A0C1Z6B3"/>
<reference evidence="2 3" key="1">
    <citation type="submission" date="2014-12" db="EMBL/GenBank/DDBJ databases">
        <title>Genome assembly of Enhygromyxa salina DSM 15201.</title>
        <authorList>
            <person name="Sharma G."/>
            <person name="Subramanian S."/>
        </authorList>
    </citation>
    <scope>NUCLEOTIDE SEQUENCE [LARGE SCALE GENOMIC DNA]</scope>
    <source>
        <strain evidence="2 3">DSM 15201</strain>
    </source>
</reference>
<dbReference type="PANTHER" id="PTHR22617">
    <property type="entry name" value="CHEMOTAXIS SENSOR HISTIDINE KINASE-RELATED"/>
    <property type="match status" value="1"/>
</dbReference>
<gene>
    <name evidence="2" type="ORF">DB30_00477</name>
</gene>
<dbReference type="Gene3D" id="2.30.30.40">
    <property type="entry name" value="SH3 Domains"/>
    <property type="match status" value="1"/>
</dbReference>
<dbReference type="GO" id="GO:0005829">
    <property type="term" value="C:cytosol"/>
    <property type="evidence" value="ECO:0007669"/>
    <property type="project" value="TreeGrafter"/>
</dbReference>
<evidence type="ECO:0000259" key="1">
    <source>
        <dbReference type="PROSITE" id="PS50851"/>
    </source>
</evidence>
<evidence type="ECO:0000313" key="2">
    <source>
        <dbReference type="EMBL" id="KIG13169.1"/>
    </source>
</evidence>
<comment type="caution">
    <text evidence="2">The sequence shown here is derived from an EMBL/GenBank/DDBJ whole genome shotgun (WGS) entry which is preliminary data.</text>
</comment>
<dbReference type="Proteomes" id="UP000031599">
    <property type="component" value="Unassembled WGS sequence"/>
</dbReference>
<accession>A0A0C1Z6B3</accession>
<dbReference type="PANTHER" id="PTHR22617:SF23">
    <property type="entry name" value="CHEMOTAXIS PROTEIN CHEW"/>
    <property type="match status" value="1"/>
</dbReference>
<dbReference type="EMBL" id="JMCC02000105">
    <property type="protein sequence ID" value="KIG13169.1"/>
    <property type="molecule type" value="Genomic_DNA"/>
</dbReference>
<organism evidence="2 3">
    <name type="scientific">Enhygromyxa salina</name>
    <dbReference type="NCBI Taxonomy" id="215803"/>
    <lineage>
        <taxon>Bacteria</taxon>
        <taxon>Pseudomonadati</taxon>
        <taxon>Myxococcota</taxon>
        <taxon>Polyangia</taxon>
        <taxon>Nannocystales</taxon>
        <taxon>Nannocystaceae</taxon>
        <taxon>Enhygromyxa</taxon>
    </lineage>
</organism>
<sequence length="190" mass="21533">MATDDDDLWQALLAVTGDKVATEADYEHGYKREMRSDLLRYVTFMIRGEIYGLPIEQIVEISTVFPTTPVPRTADFVIGIGNMRGSVMPVIDLVQRLRLGSVHRGRETRVLIVRHDDDQHGIVVDRVLEVISLPPEDMENTPGGIGSTRADFILGLGRHRGRLIIILDLETVLAERDFLEAKFRRERVLQ</sequence>
<dbReference type="GO" id="GO:0006935">
    <property type="term" value="P:chemotaxis"/>
    <property type="evidence" value="ECO:0007669"/>
    <property type="project" value="InterPro"/>
</dbReference>
<evidence type="ECO:0000313" key="3">
    <source>
        <dbReference type="Proteomes" id="UP000031599"/>
    </source>
</evidence>
<protein>
    <submittedName>
        <fullName evidence="2">Positive regulator of CheA protein activity (CheW)</fullName>
    </submittedName>
</protein>
<dbReference type="Gene3D" id="2.40.50.180">
    <property type="entry name" value="CheA-289, Domain 4"/>
    <property type="match status" value="1"/>
</dbReference>
<feature type="domain" description="CheW-like" evidence="1">
    <location>
        <begin position="38"/>
        <end position="178"/>
    </location>
</feature>
<dbReference type="Pfam" id="PF01584">
    <property type="entry name" value="CheW"/>
    <property type="match status" value="1"/>
</dbReference>
<dbReference type="GO" id="GO:0007165">
    <property type="term" value="P:signal transduction"/>
    <property type="evidence" value="ECO:0007669"/>
    <property type="project" value="InterPro"/>
</dbReference>
<dbReference type="InterPro" id="IPR039315">
    <property type="entry name" value="CheW"/>
</dbReference>
<dbReference type="RefSeq" id="WP_052556229.1">
    <property type="nucleotide sequence ID" value="NZ_JMCC02000105.1"/>
</dbReference>
<proteinExistence type="predicted"/>
<dbReference type="SMART" id="SM00260">
    <property type="entry name" value="CheW"/>
    <property type="match status" value="1"/>
</dbReference>
<dbReference type="PROSITE" id="PS50851">
    <property type="entry name" value="CHEW"/>
    <property type="match status" value="1"/>
</dbReference>
<dbReference type="SUPFAM" id="SSF50341">
    <property type="entry name" value="CheW-like"/>
    <property type="match status" value="1"/>
</dbReference>
<dbReference type="InterPro" id="IPR036061">
    <property type="entry name" value="CheW-like_dom_sf"/>
</dbReference>
<name>A0A0C1Z6B3_9BACT</name>